<protein>
    <recommendedName>
        <fullName evidence="8">Major facilitator superfamily (MFS) profile domain-containing protein</fullName>
    </recommendedName>
</protein>
<comment type="caution">
    <text evidence="9">The sequence shown here is derived from an EMBL/GenBank/DDBJ whole genome shotgun (WGS) entry which is preliminary data.</text>
</comment>
<dbReference type="AlphaFoldDB" id="A0A0G0M8M0"/>
<dbReference type="EMBL" id="LBWB01000012">
    <property type="protein sequence ID" value="KKR00484.1"/>
    <property type="molecule type" value="Genomic_DNA"/>
</dbReference>
<feature type="transmembrane region" description="Helical" evidence="7">
    <location>
        <begin position="224"/>
        <end position="246"/>
    </location>
</feature>
<dbReference type="Gene3D" id="1.20.1250.20">
    <property type="entry name" value="MFS general substrate transporter like domains"/>
    <property type="match status" value="1"/>
</dbReference>
<feature type="transmembrane region" description="Helical" evidence="7">
    <location>
        <begin position="386"/>
        <end position="404"/>
    </location>
</feature>
<evidence type="ECO:0000259" key="8">
    <source>
        <dbReference type="PROSITE" id="PS50850"/>
    </source>
</evidence>
<comment type="subcellular location">
    <subcellularLocation>
        <location evidence="1">Cell membrane</location>
        <topology evidence="1">Multi-pass membrane protein</topology>
    </subcellularLocation>
</comment>
<gene>
    <name evidence="9" type="ORF">UT24_C0012G0106</name>
</gene>
<dbReference type="PANTHER" id="PTHR43266">
    <property type="entry name" value="MACROLIDE-EFFLUX PROTEIN"/>
    <property type="match status" value="1"/>
</dbReference>
<dbReference type="GO" id="GO:0005886">
    <property type="term" value="C:plasma membrane"/>
    <property type="evidence" value="ECO:0007669"/>
    <property type="project" value="UniProtKB-SubCell"/>
</dbReference>
<dbReference type="STRING" id="1618574.UT24_C0012G0106"/>
<feature type="transmembrane region" description="Helical" evidence="7">
    <location>
        <begin position="258"/>
        <end position="281"/>
    </location>
</feature>
<evidence type="ECO:0000313" key="10">
    <source>
        <dbReference type="Proteomes" id="UP000033881"/>
    </source>
</evidence>
<evidence type="ECO:0000256" key="5">
    <source>
        <dbReference type="ARBA" id="ARBA00022989"/>
    </source>
</evidence>
<reference evidence="9 10" key="1">
    <citation type="journal article" date="2015" name="Nature">
        <title>rRNA introns, odd ribosomes, and small enigmatic genomes across a large radiation of phyla.</title>
        <authorList>
            <person name="Brown C.T."/>
            <person name="Hug L.A."/>
            <person name="Thomas B.C."/>
            <person name="Sharon I."/>
            <person name="Castelle C.J."/>
            <person name="Singh A."/>
            <person name="Wilkins M.J."/>
            <person name="Williams K.H."/>
            <person name="Banfield J.F."/>
        </authorList>
    </citation>
    <scope>NUCLEOTIDE SEQUENCE [LARGE SCALE GENOMIC DNA]</scope>
</reference>
<dbReference type="Pfam" id="PF07690">
    <property type="entry name" value="MFS_1"/>
    <property type="match status" value="1"/>
</dbReference>
<accession>A0A0G0M8M0</accession>
<feature type="transmembrane region" description="Helical" evidence="7">
    <location>
        <begin position="293"/>
        <end position="312"/>
    </location>
</feature>
<dbReference type="PROSITE" id="PS50850">
    <property type="entry name" value="MFS"/>
    <property type="match status" value="1"/>
</dbReference>
<feature type="transmembrane region" description="Helical" evidence="7">
    <location>
        <begin position="141"/>
        <end position="164"/>
    </location>
</feature>
<dbReference type="PATRIC" id="fig|1618574.4.peg.1038"/>
<name>A0A0G0M8M0_9BACT</name>
<evidence type="ECO:0000313" key="9">
    <source>
        <dbReference type="EMBL" id="KKR00484.1"/>
    </source>
</evidence>
<feature type="transmembrane region" description="Helical" evidence="7">
    <location>
        <begin position="46"/>
        <end position="67"/>
    </location>
</feature>
<feature type="transmembrane region" description="Helical" evidence="7">
    <location>
        <begin position="318"/>
        <end position="340"/>
    </location>
</feature>
<dbReference type="Proteomes" id="UP000033881">
    <property type="component" value="Unassembled WGS sequence"/>
</dbReference>
<feature type="domain" description="Major facilitator superfamily (MFS) profile" evidence="8">
    <location>
        <begin position="224"/>
        <end position="422"/>
    </location>
</feature>
<evidence type="ECO:0000256" key="4">
    <source>
        <dbReference type="ARBA" id="ARBA00022692"/>
    </source>
</evidence>
<keyword evidence="5 7" id="KW-1133">Transmembrane helix</keyword>
<dbReference type="InterPro" id="IPR020846">
    <property type="entry name" value="MFS_dom"/>
</dbReference>
<evidence type="ECO:0000256" key="6">
    <source>
        <dbReference type="ARBA" id="ARBA00023136"/>
    </source>
</evidence>
<keyword evidence="3" id="KW-1003">Cell membrane</keyword>
<keyword evidence="2" id="KW-0813">Transport</keyword>
<feature type="transmembrane region" description="Helical" evidence="7">
    <location>
        <begin position="361"/>
        <end position="380"/>
    </location>
</feature>
<evidence type="ECO:0000256" key="1">
    <source>
        <dbReference type="ARBA" id="ARBA00004651"/>
    </source>
</evidence>
<dbReference type="CDD" id="cd06173">
    <property type="entry name" value="MFS_MefA_like"/>
    <property type="match status" value="1"/>
</dbReference>
<dbReference type="InterPro" id="IPR011701">
    <property type="entry name" value="MFS"/>
</dbReference>
<organism evidence="9 10">
    <name type="scientific">Candidatus Woesebacteria bacterium GW2011_GWB1_39_12</name>
    <dbReference type="NCBI Taxonomy" id="1618574"/>
    <lineage>
        <taxon>Bacteria</taxon>
        <taxon>Candidatus Woeseibacteriota</taxon>
    </lineage>
</organism>
<keyword evidence="4 7" id="KW-0812">Transmembrane</keyword>
<feature type="transmembrane region" description="Helical" evidence="7">
    <location>
        <begin position="12"/>
        <end position="40"/>
    </location>
</feature>
<evidence type="ECO:0000256" key="3">
    <source>
        <dbReference type="ARBA" id="ARBA00022475"/>
    </source>
</evidence>
<dbReference type="InterPro" id="IPR036259">
    <property type="entry name" value="MFS_trans_sf"/>
</dbReference>
<proteinExistence type="predicted"/>
<dbReference type="GO" id="GO:0022857">
    <property type="term" value="F:transmembrane transporter activity"/>
    <property type="evidence" value="ECO:0007669"/>
    <property type="project" value="InterPro"/>
</dbReference>
<keyword evidence="6 7" id="KW-0472">Membrane</keyword>
<evidence type="ECO:0000256" key="7">
    <source>
        <dbReference type="SAM" id="Phobius"/>
    </source>
</evidence>
<sequence>MINDEGKLLTNIRFWYIWISQIFSQFTLSILNFALLFTLFEKTGSTIATSFLWIAYALPALLIGPFASAAVDIFDRRRMLILTNLFQSILIISYAILANSSSFYVYTVVLIYSSINQFYVPSEFATLPHVVSKNLLAQANGLFLITQQGSLILGFGIAGVILSAFGFRDTLIFCGMLLFVAFISTCFLPKMKPAQKIPKEFEKGLMIFFENIVSGVRFIIENKYVLAPFLILVSMQISLAITVVNAPAIAQDIVRVPLAYAGTYLVVPGGIGAALASIVIPRLLNLGIRKIKIIKSSLLVMIFSLFLVVFMFSELAYVLRILGSLLALITIGFSYVGIIIPSQTFLQQKTPFDLRGRVFGNYWFLVTVLSVFPVILSGTVSEILGARSLMFVLILAVLALFLFLKDREKRYLLPENGDGNRL</sequence>
<feature type="transmembrane region" description="Helical" evidence="7">
    <location>
        <begin position="170"/>
        <end position="189"/>
    </location>
</feature>
<dbReference type="SUPFAM" id="SSF103473">
    <property type="entry name" value="MFS general substrate transporter"/>
    <property type="match status" value="1"/>
</dbReference>
<evidence type="ECO:0000256" key="2">
    <source>
        <dbReference type="ARBA" id="ARBA00022448"/>
    </source>
</evidence>
<dbReference type="PANTHER" id="PTHR43266:SF2">
    <property type="entry name" value="MAJOR FACILITATOR SUPERFAMILY (MFS) PROFILE DOMAIN-CONTAINING PROTEIN"/>
    <property type="match status" value="1"/>
</dbReference>